<dbReference type="PANTHER" id="PTHR46411">
    <property type="entry name" value="FAMILY ATPASE, PUTATIVE-RELATED"/>
    <property type="match status" value="1"/>
</dbReference>
<organism evidence="3 4">
    <name type="scientific">Tuber aestivum</name>
    <name type="common">summer truffle</name>
    <dbReference type="NCBI Taxonomy" id="59557"/>
    <lineage>
        <taxon>Eukaryota</taxon>
        <taxon>Fungi</taxon>
        <taxon>Dikarya</taxon>
        <taxon>Ascomycota</taxon>
        <taxon>Pezizomycotina</taxon>
        <taxon>Pezizomycetes</taxon>
        <taxon>Pezizales</taxon>
        <taxon>Tuberaceae</taxon>
        <taxon>Tuber</taxon>
    </lineage>
</organism>
<dbReference type="InterPro" id="IPR054289">
    <property type="entry name" value="DUF7025"/>
</dbReference>
<dbReference type="EMBL" id="LN890953">
    <property type="protein sequence ID" value="CUS15008.1"/>
    <property type="molecule type" value="Genomic_DNA"/>
</dbReference>
<protein>
    <recommendedName>
        <fullName evidence="2">AAA+ ATPase domain-containing protein</fullName>
    </recommendedName>
</protein>
<gene>
    <name evidence="3" type="ORF">GSTUAT00000902001</name>
</gene>
<evidence type="ECO:0000256" key="1">
    <source>
        <dbReference type="SAM" id="MobiDB-lite"/>
    </source>
</evidence>
<accession>A0A292Q7T7</accession>
<feature type="domain" description="AAA+ ATPase" evidence="2">
    <location>
        <begin position="494"/>
        <end position="644"/>
    </location>
</feature>
<feature type="compositionally biased region" description="Basic and acidic residues" evidence="1">
    <location>
        <begin position="1"/>
        <end position="14"/>
    </location>
</feature>
<dbReference type="InterPro" id="IPR003593">
    <property type="entry name" value="AAA+_ATPase"/>
</dbReference>
<dbReference type="Gene3D" id="3.40.50.300">
    <property type="entry name" value="P-loop containing nucleotide triphosphate hydrolases"/>
    <property type="match status" value="1"/>
</dbReference>
<feature type="compositionally biased region" description="Basic and acidic residues" evidence="1">
    <location>
        <begin position="38"/>
        <end position="61"/>
    </location>
</feature>
<evidence type="ECO:0000313" key="3">
    <source>
        <dbReference type="EMBL" id="CUS15008.1"/>
    </source>
</evidence>
<dbReference type="SUPFAM" id="SSF52540">
    <property type="entry name" value="P-loop containing nucleoside triphosphate hydrolases"/>
    <property type="match status" value="1"/>
</dbReference>
<dbReference type="GO" id="GO:0016887">
    <property type="term" value="F:ATP hydrolysis activity"/>
    <property type="evidence" value="ECO:0007669"/>
    <property type="project" value="InterPro"/>
</dbReference>
<dbReference type="GO" id="GO:0005524">
    <property type="term" value="F:ATP binding"/>
    <property type="evidence" value="ECO:0007669"/>
    <property type="project" value="InterPro"/>
</dbReference>
<dbReference type="InterPro" id="IPR027417">
    <property type="entry name" value="P-loop_NTPase"/>
</dbReference>
<feature type="region of interest" description="Disordered" evidence="1">
    <location>
        <begin position="1"/>
        <end position="91"/>
    </location>
</feature>
<dbReference type="PANTHER" id="PTHR46411:SF3">
    <property type="entry name" value="AAA+ ATPASE DOMAIN-CONTAINING PROTEIN"/>
    <property type="match status" value="1"/>
</dbReference>
<feature type="compositionally biased region" description="Basic and acidic residues" evidence="1">
    <location>
        <begin position="74"/>
        <end position="84"/>
    </location>
</feature>
<dbReference type="Pfam" id="PF22942">
    <property type="entry name" value="DUF7025"/>
    <property type="match status" value="1"/>
</dbReference>
<dbReference type="InterPro" id="IPR003959">
    <property type="entry name" value="ATPase_AAA_core"/>
</dbReference>
<proteinExistence type="predicted"/>
<reference evidence="3" key="1">
    <citation type="submission" date="2015-10" db="EMBL/GenBank/DDBJ databases">
        <authorList>
            <person name="Regsiter A."/>
            <person name="william w."/>
        </authorList>
    </citation>
    <scope>NUCLEOTIDE SEQUENCE</scope>
    <source>
        <strain evidence="3">Montdore</strain>
    </source>
</reference>
<dbReference type="CDD" id="cd19481">
    <property type="entry name" value="RecA-like_protease"/>
    <property type="match status" value="1"/>
</dbReference>
<evidence type="ECO:0000313" key="4">
    <source>
        <dbReference type="Proteomes" id="UP001412239"/>
    </source>
</evidence>
<evidence type="ECO:0000259" key="2">
    <source>
        <dbReference type="SMART" id="SM00382"/>
    </source>
</evidence>
<name>A0A292Q7T7_9PEZI</name>
<keyword evidence="4" id="KW-1185">Reference proteome</keyword>
<dbReference type="SMART" id="SM00382">
    <property type="entry name" value="AAA"/>
    <property type="match status" value="1"/>
</dbReference>
<sequence length="725" mass="82612">MTLMDKFKSHHDPSSDSSDSESDGKPGFRKRVSTLRHRLSDKFPIHESSEGRASMESRTTIRSEPASPAPNRPTHAELDTEAEKATAPAARPVPKGMLNEVKTLDTRFNKRGERRLTESTVSFTHAMVKPKAENFSEYCMVIKRRFNEEGKQMSSILEIYSPYLIKAFQNILGRNRIHYVENRIDMGDLMIIEGTPEMVYHYRKELSEYRPSNTDEAGDTTSQIGLLLAYMQHSMGNELLETDTFLSRGLIKYQWLWMIFRPGDLVYHPSTDELSYLCRTKYQQNGFCLVFESVVYDGKSFNRVQFSHTIHSFDTTRPISALSVIPLSLRDDSEGLREKLLLRGEWYFNLQGAKTVTHQKLGRVVVDTKTYNRRSNHKQPSATHTPHGTKKCVCACGVCGDSPQGKAKDSNHKLRKLNNEDQLLCISTIHGFVLSRKVWEKIRVEKLKPTQWREDPMEDVVMSESVERAIRDLLQSPMFFGSGISTEMLGNKGKGFVALLHGGPGTGKTLTVESIAEHLKRPLYVLTGGELGSTPEEVNMKFGDALDLSFRWKAITLIEEADSLLQQRSLEDIFRSGLASCNHKSHSSVSSLVRRLLTRVKAFHRNLEYFQGVLFITTNRLSRTTVDRAIFSRAHLVIHYSYLGTDERRKVWQNSVREFSSEEVRMSSEDYYSLAMHNIDGRRISYLTRVAMMLAKRAGEELMRRHFEAALVIGGVEIKGKVVTT</sequence>
<feature type="compositionally biased region" description="Basic residues" evidence="1">
    <location>
        <begin position="27"/>
        <end position="37"/>
    </location>
</feature>
<dbReference type="Pfam" id="PF00004">
    <property type="entry name" value="AAA"/>
    <property type="match status" value="1"/>
</dbReference>
<dbReference type="AlphaFoldDB" id="A0A292Q7T7"/>
<dbReference type="Proteomes" id="UP001412239">
    <property type="component" value="Unassembled WGS sequence"/>
</dbReference>